<dbReference type="SUPFAM" id="SSF57667">
    <property type="entry name" value="beta-beta-alpha zinc fingers"/>
    <property type="match status" value="4"/>
</dbReference>
<feature type="domain" description="C2H2-type" evidence="10">
    <location>
        <begin position="471"/>
        <end position="498"/>
    </location>
</feature>
<keyword evidence="3" id="KW-0677">Repeat</keyword>
<keyword evidence="6" id="KW-0238">DNA-binding</keyword>
<dbReference type="GO" id="GO:0003677">
    <property type="term" value="F:DNA binding"/>
    <property type="evidence" value="ECO:0007669"/>
    <property type="project" value="UniProtKB-KW"/>
</dbReference>
<evidence type="ECO:0000256" key="1">
    <source>
        <dbReference type="ARBA" id="ARBA00004123"/>
    </source>
</evidence>
<keyword evidence="5 9" id="KW-0862">Zinc</keyword>
<feature type="domain" description="C2H2-type" evidence="10">
    <location>
        <begin position="356"/>
        <end position="383"/>
    </location>
</feature>
<proteinExistence type="predicted"/>
<feature type="binding site" evidence="9">
    <location>
        <position position="12"/>
    </location>
    <ligand>
        <name>Zn(2+)</name>
        <dbReference type="ChEBI" id="CHEBI:29105"/>
    </ligand>
</feature>
<dbReference type="Gene3D" id="3.30.160.60">
    <property type="entry name" value="Classic Zinc Finger"/>
    <property type="match status" value="8"/>
</dbReference>
<organism evidence="12 13">
    <name type="scientific">Pieris macdunnoughi</name>
    <dbReference type="NCBI Taxonomy" id="345717"/>
    <lineage>
        <taxon>Eukaryota</taxon>
        <taxon>Metazoa</taxon>
        <taxon>Ecdysozoa</taxon>
        <taxon>Arthropoda</taxon>
        <taxon>Hexapoda</taxon>
        <taxon>Insecta</taxon>
        <taxon>Pterygota</taxon>
        <taxon>Neoptera</taxon>
        <taxon>Endopterygota</taxon>
        <taxon>Lepidoptera</taxon>
        <taxon>Glossata</taxon>
        <taxon>Ditrysia</taxon>
        <taxon>Papilionoidea</taxon>
        <taxon>Pieridae</taxon>
        <taxon>Pierinae</taxon>
        <taxon>Pieris</taxon>
    </lineage>
</organism>
<dbReference type="InterPro" id="IPR036236">
    <property type="entry name" value="Znf_C2H2_sf"/>
</dbReference>
<keyword evidence="2 9" id="KW-0479">Metal-binding</keyword>
<evidence type="ECO:0000259" key="11">
    <source>
        <dbReference type="PROSITE" id="PS51915"/>
    </source>
</evidence>
<dbReference type="PANTHER" id="PTHR16515:SF49">
    <property type="entry name" value="GASTRULA ZINC FINGER PROTEIN XLCGF49.1-LIKE-RELATED"/>
    <property type="match status" value="1"/>
</dbReference>
<dbReference type="SUPFAM" id="SSF57716">
    <property type="entry name" value="Glucocorticoid receptor-like (DNA-binding domain)"/>
    <property type="match status" value="1"/>
</dbReference>
<dbReference type="OrthoDB" id="6077919at2759"/>
<feature type="domain" description="C2H2-type" evidence="10">
    <location>
        <begin position="527"/>
        <end position="555"/>
    </location>
</feature>
<feature type="domain" description="C2H2-type" evidence="10">
    <location>
        <begin position="444"/>
        <end position="466"/>
    </location>
</feature>
<dbReference type="EMBL" id="CAJOBZ010000005">
    <property type="protein sequence ID" value="CAF4792367.1"/>
    <property type="molecule type" value="Genomic_DNA"/>
</dbReference>
<comment type="caution">
    <text evidence="12">The sequence shown here is derived from an EMBL/GenBank/DDBJ whole genome shotgun (WGS) entry which is preliminary data.</text>
</comment>
<accession>A0A821NZ27</accession>
<feature type="binding site" evidence="9">
    <location>
        <position position="53"/>
    </location>
    <ligand>
        <name>Zn(2+)</name>
        <dbReference type="ChEBI" id="CHEBI:29105"/>
    </ligand>
</feature>
<keyword evidence="4 8" id="KW-0863">Zinc-finger</keyword>
<sequence length="587" mass="68321">MAIDVKKICRLCANKDHVLKDLSEENNKNILKIIQEFIQITISEDDTLPTKICLNCEEKMISFQLFVLECYKVQENLQNMCAKEDEKLELKLNDDLNYRITKIKSEVKVEMDEIVATLNNEASYSDVDDDNMDYDNDNNECDSDTSDGVTLASLKETKVKQASGIKPREMTDKDREELEKLLKDPRAKLKNFVKMSCAECPKRVHSWESLRSHYYTVHQKKVYTFCICGFVLTSKSAIYRHVAEHKSRPRRGSRKSANRNSIKVTDLIRFNCEECNLDFSSWYKLNTHCMWKHKATPIVHCSCGISLNSRTVMYKHIQDHKSPDALHCDQCPKTAKTMEELQRHKLRHIPKSERTFPCSSCDKVFTSKDLVKSHERSHVPIEQRKIYECDVCNEKFTTRSSAVSHKRIVHEKIKSYVCDQCGYACGTNGELRQHRAIHSDDKPYTCRKCSKAFKTYSNLKTHMDTHEETSYVCFVCSRVLNSRRTLRKHLLVHDEKCSHVCNYCNKAFKRRQTLKVHLAMHTGDKPLSCKWCDERFAYASTLRSHRLRAHPDKMTVQMNDCYSVQQASQEYHKTDATTLNVPKSDLQ</sequence>
<evidence type="ECO:0000256" key="9">
    <source>
        <dbReference type="PROSITE-ProRule" id="PRU01263"/>
    </source>
</evidence>
<dbReference type="Pfam" id="PF07776">
    <property type="entry name" value="zf-AD"/>
    <property type="match status" value="1"/>
</dbReference>
<comment type="subcellular location">
    <subcellularLocation>
        <location evidence="1">Nucleus</location>
    </subcellularLocation>
</comment>
<dbReference type="Pfam" id="PF00096">
    <property type="entry name" value="zf-C2H2"/>
    <property type="match status" value="5"/>
</dbReference>
<feature type="binding site" evidence="9">
    <location>
        <position position="56"/>
    </location>
    <ligand>
        <name>Zn(2+)</name>
        <dbReference type="ChEBI" id="CHEBI:29105"/>
    </ligand>
</feature>
<keyword evidence="13" id="KW-1185">Reference proteome</keyword>
<evidence type="ECO:0000256" key="5">
    <source>
        <dbReference type="ARBA" id="ARBA00022833"/>
    </source>
</evidence>
<dbReference type="InterPro" id="IPR013087">
    <property type="entry name" value="Znf_C2H2_type"/>
</dbReference>
<feature type="domain" description="ZAD" evidence="11">
    <location>
        <begin position="7"/>
        <end position="80"/>
    </location>
</feature>
<feature type="binding site" evidence="9">
    <location>
        <position position="9"/>
    </location>
    <ligand>
        <name>Zn(2+)</name>
        <dbReference type="ChEBI" id="CHEBI:29105"/>
    </ligand>
</feature>
<gene>
    <name evidence="12" type="ORF">PMACD_LOCUS2966</name>
</gene>
<dbReference type="InterPro" id="IPR050331">
    <property type="entry name" value="Zinc_finger"/>
</dbReference>
<dbReference type="PROSITE" id="PS00028">
    <property type="entry name" value="ZINC_FINGER_C2H2_1"/>
    <property type="match status" value="9"/>
</dbReference>
<evidence type="ECO:0000256" key="3">
    <source>
        <dbReference type="ARBA" id="ARBA00022737"/>
    </source>
</evidence>
<dbReference type="PROSITE" id="PS51915">
    <property type="entry name" value="ZAD"/>
    <property type="match status" value="1"/>
</dbReference>
<evidence type="ECO:0000256" key="7">
    <source>
        <dbReference type="ARBA" id="ARBA00023242"/>
    </source>
</evidence>
<dbReference type="GO" id="GO:0005634">
    <property type="term" value="C:nucleus"/>
    <property type="evidence" value="ECO:0007669"/>
    <property type="project" value="UniProtKB-SubCell"/>
</dbReference>
<evidence type="ECO:0000313" key="13">
    <source>
        <dbReference type="Proteomes" id="UP000663880"/>
    </source>
</evidence>
<evidence type="ECO:0000256" key="4">
    <source>
        <dbReference type="ARBA" id="ARBA00022771"/>
    </source>
</evidence>
<dbReference type="InterPro" id="IPR012934">
    <property type="entry name" value="Znf_AD"/>
</dbReference>
<evidence type="ECO:0000256" key="8">
    <source>
        <dbReference type="PROSITE-ProRule" id="PRU00042"/>
    </source>
</evidence>
<evidence type="ECO:0000256" key="6">
    <source>
        <dbReference type="ARBA" id="ARBA00023125"/>
    </source>
</evidence>
<dbReference type="Proteomes" id="UP000663880">
    <property type="component" value="Unassembled WGS sequence"/>
</dbReference>
<dbReference type="GO" id="GO:0010468">
    <property type="term" value="P:regulation of gene expression"/>
    <property type="evidence" value="ECO:0007669"/>
    <property type="project" value="TreeGrafter"/>
</dbReference>
<feature type="domain" description="C2H2-type" evidence="10">
    <location>
        <begin position="387"/>
        <end position="415"/>
    </location>
</feature>
<keyword evidence="7" id="KW-0539">Nucleus</keyword>
<reference evidence="12" key="1">
    <citation type="submission" date="2021-02" db="EMBL/GenBank/DDBJ databases">
        <authorList>
            <person name="Steward A R."/>
        </authorList>
    </citation>
    <scope>NUCLEOTIDE SEQUENCE</scope>
</reference>
<dbReference type="GO" id="GO:0008270">
    <property type="term" value="F:zinc ion binding"/>
    <property type="evidence" value="ECO:0007669"/>
    <property type="project" value="UniProtKB-UniRule"/>
</dbReference>
<protein>
    <submittedName>
        <fullName evidence="12">Uncharacterized protein</fullName>
    </submittedName>
</protein>
<feature type="domain" description="C2H2-type" evidence="10">
    <location>
        <begin position="416"/>
        <end position="443"/>
    </location>
</feature>
<evidence type="ECO:0000259" key="10">
    <source>
        <dbReference type="PROSITE" id="PS50157"/>
    </source>
</evidence>
<dbReference type="FunFam" id="3.30.160.60:FF:000202">
    <property type="entry name" value="Zinc finger protein 574"/>
    <property type="match status" value="1"/>
</dbReference>
<dbReference type="GO" id="GO:0032502">
    <property type="term" value="P:developmental process"/>
    <property type="evidence" value="ECO:0007669"/>
    <property type="project" value="UniProtKB-ARBA"/>
</dbReference>
<dbReference type="PANTHER" id="PTHR16515">
    <property type="entry name" value="PR DOMAIN ZINC FINGER PROTEIN"/>
    <property type="match status" value="1"/>
</dbReference>
<feature type="domain" description="C2H2-type" evidence="10">
    <location>
        <begin position="499"/>
        <end position="526"/>
    </location>
</feature>
<dbReference type="AlphaFoldDB" id="A0A821NZ27"/>
<dbReference type="Gene3D" id="3.40.1800.20">
    <property type="match status" value="1"/>
</dbReference>
<evidence type="ECO:0000313" key="12">
    <source>
        <dbReference type="EMBL" id="CAF4792367.1"/>
    </source>
</evidence>
<dbReference type="SMART" id="SM00868">
    <property type="entry name" value="zf-AD"/>
    <property type="match status" value="1"/>
</dbReference>
<dbReference type="PROSITE" id="PS50157">
    <property type="entry name" value="ZINC_FINGER_C2H2_2"/>
    <property type="match status" value="7"/>
</dbReference>
<dbReference type="SMART" id="SM00355">
    <property type="entry name" value="ZnF_C2H2"/>
    <property type="match status" value="12"/>
</dbReference>
<name>A0A821NZ27_9NEOP</name>
<evidence type="ECO:0000256" key="2">
    <source>
        <dbReference type="ARBA" id="ARBA00022723"/>
    </source>
</evidence>